<dbReference type="PROSITE" id="PS51892">
    <property type="entry name" value="SUBTILASE"/>
    <property type="match status" value="1"/>
</dbReference>
<proteinExistence type="inferred from homology"/>
<reference evidence="7" key="1">
    <citation type="submission" date="2019-12" db="EMBL/GenBank/DDBJ databases">
        <title>High-Quality draft genome sequences of three cyanobacteria isolated from the limestone walls of the Old Cathedral of Coimbra.</title>
        <authorList>
            <person name="Tiago I."/>
            <person name="Soares F."/>
            <person name="Portugal A."/>
        </authorList>
    </citation>
    <scope>NUCLEOTIDE SEQUENCE</scope>
    <source>
        <strain evidence="7">A</strain>
    </source>
</reference>
<keyword evidence="8" id="KW-1185">Reference proteome</keyword>
<dbReference type="Gene3D" id="2.60.120.260">
    <property type="entry name" value="Galactose-binding domain-like"/>
    <property type="match status" value="1"/>
</dbReference>
<gene>
    <name evidence="7" type="ORF">GS601_17335</name>
</gene>
<dbReference type="Proteomes" id="UP000646053">
    <property type="component" value="Unassembled WGS sequence"/>
</dbReference>
<dbReference type="PROSITE" id="PS51829">
    <property type="entry name" value="P_HOMO_B"/>
    <property type="match status" value="1"/>
</dbReference>
<dbReference type="Pfam" id="PF01483">
    <property type="entry name" value="P_proprotein"/>
    <property type="match status" value="1"/>
</dbReference>
<evidence type="ECO:0000256" key="3">
    <source>
        <dbReference type="ARBA" id="ARBA00022825"/>
    </source>
</evidence>
<organism evidence="7 8">
    <name type="scientific">Myxacorys almedinensis A</name>
    <dbReference type="NCBI Taxonomy" id="2690445"/>
    <lineage>
        <taxon>Bacteria</taxon>
        <taxon>Bacillati</taxon>
        <taxon>Cyanobacteriota</taxon>
        <taxon>Cyanophyceae</taxon>
        <taxon>Leptolyngbyales</taxon>
        <taxon>Leptolyngbyaceae</taxon>
        <taxon>Myxacorys</taxon>
        <taxon>Myxacorys almedinensis</taxon>
    </lineage>
</organism>
<dbReference type="SUPFAM" id="SSF49785">
    <property type="entry name" value="Galactose-binding domain-like"/>
    <property type="match status" value="1"/>
</dbReference>
<feature type="active site" description="Charge relay system" evidence="4 5">
    <location>
        <position position="493"/>
    </location>
</feature>
<evidence type="ECO:0000259" key="6">
    <source>
        <dbReference type="PROSITE" id="PS51829"/>
    </source>
</evidence>
<evidence type="ECO:0000313" key="8">
    <source>
        <dbReference type="Proteomes" id="UP000646053"/>
    </source>
</evidence>
<dbReference type="Pfam" id="PF00082">
    <property type="entry name" value="Peptidase_S8"/>
    <property type="match status" value="1"/>
</dbReference>
<feature type="active site" description="Charge relay system" evidence="4 5">
    <location>
        <position position="241"/>
    </location>
</feature>
<dbReference type="SUPFAM" id="SSF52743">
    <property type="entry name" value="Subtilisin-like"/>
    <property type="match status" value="1"/>
</dbReference>
<dbReference type="InterPro" id="IPR002884">
    <property type="entry name" value="P_dom"/>
</dbReference>
<dbReference type="PANTHER" id="PTHR42884">
    <property type="entry name" value="PROPROTEIN CONVERTASE SUBTILISIN/KEXIN-RELATED"/>
    <property type="match status" value="1"/>
</dbReference>
<dbReference type="AlphaFoldDB" id="A0A8J7Z2W4"/>
<evidence type="ECO:0000256" key="5">
    <source>
        <dbReference type="PROSITE-ProRule" id="PRU01240"/>
    </source>
</evidence>
<feature type="domain" description="P/Homo B" evidence="6">
    <location>
        <begin position="575"/>
        <end position="701"/>
    </location>
</feature>
<dbReference type="GO" id="GO:0016020">
    <property type="term" value="C:membrane"/>
    <property type="evidence" value="ECO:0007669"/>
    <property type="project" value="TreeGrafter"/>
</dbReference>
<dbReference type="InterPro" id="IPR008979">
    <property type="entry name" value="Galactose-bd-like_sf"/>
</dbReference>
<dbReference type="Gene3D" id="3.40.50.200">
    <property type="entry name" value="Peptidase S8/S53 domain"/>
    <property type="match status" value="1"/>
</dbReference>
<dbReference type="InterPro" id="IPR015500">
    <property type="entry name" value="Peptidase_S8_subtilisin-rel"/>
</dbReference>
<dbReference type="PANTHER" id="PTHR42884:SF14">
    <property type="entry name" value="NEUROENDOCRINE CONVERTASE 1"/>
    <property type="match status" value="1"/>
</dbReference>
<dbReference type="InterPro" id="IPR000209">
    <property type="entry name" value="Peptidase_S8/S53_dom"/>
</dbReference>
<dbReference type="GO" id="GO:0012505">
    <property type="term" value="C:endomembrane system"/>
    <property type="evidence" value="ECO:0007669"/>
    <property type="project" value="UniProtKB-ARBA"/>
</dbReference>
<dbReference type="PROSITE" id="PS00137">
    <property type="entry name" value="SUBTILASE_HIS"/>
    <property type="match status" value="1"/>
</dbReference>
<feature type="active site" description="Charge relay system" evidence="4 5">
    <location>
        <position position="279"/>
    </location>
</feature>
<dbReference type="GO" id="GO:0005737">
    <property type="term" value="C:cytoplasm"/>
    <property type="evidence" value="ECO:0007669"/>
    <property type="project" value="UniProtKB-ARBA"/>
</dbReference>
<dbReference type="EMBL" id="WVIE01000023">
    <property type="protein sequence ID" value="NDJ19027.1"/>
    <property type="molecule type" value="Genomic_DNA"/>
</dbReference>
<keyword evidence="2 5" id="KW-0378">Hydrolase</keyword>
<name>A0A8J7Z2W4_9CYAN</name>
<protein>
    <submittedName>
        <fullName evidence="7">S8 family serine peptidase</fullName>
    </submittedName>
</protein>
<comment type="similarity">
    <text evidence="5">Belongs to the peptidase S8 family.</text>
</comment>
<sequence>MTNQPNLPDHEPGNASISAQHRGSILQRGGEELLLEKVDDRFAVNATSKEAAWNLVNDFPTERTQGAAPSKLTELVVDPAQKDQVMQQIRALEQVNYASHIYQFQDTPGSQVYLTNEITIQFAPAVNADERRAIAQEFGVEQVKQILGIPNAFVFQLTNAATENPLKITNRLITRPGILTAEPNIIVQQQALYRPSDPMYPKQWHLHHNGGADLAAGSHVFAEQAWDVTRGSRAIAVAVMDDAVDLNHPDFQGVGKIVAPRDFRGKDFLPLPDETGEDHGTACAGVAVAEENGYGVVGVAPECALMPIRTTGFLDDETIEALFGWAVDRGAAVISCSWGPSAVYYPPSLRQKAAITRAATTGRNGKGCVIVFAAGNANRPTNGTINESGWQGNVISGATKWLGGFTAHPDVITVSACTSLNKKAAYSNWGAEISVCAPSNNAPPGLGLPELGYVYTPPQIRVPLRGLGVFTADLVGDRGYDRSNFASDFGGTSSACPLVAGVAALVLSANPDLSAQEVRQILQQTADKITDTDADPQLGLRKGTYELNGRCDWFGYGKVNAAKAVQAAVQRRSLLSPTRSISAQNVNPASIPDNSAQGVISAVQVNDAAAVRDVQVSVGIDHTYLGDIEVSLISPLGTVVLLQGRTLGRRTQLQVVYTLQTTPTLRRLLGQSAQGQWQLRVVDAIANDTGTLNFWKLTLGV</sequence>
<dbReference type="InterPro" id="IPR022398">
    <property type="entry name" value="Peptidase_S8_His-AS"/>
</dbReference>
<comment type="caution">
    <text evidence="7">The sequence shown here is derived from an EMBL/GenBank/DDBJ whole genome shotgun (WGS) entry which is preliminary data.</text>
</comment>
<evidence type="ECO:0000256" key="1">
    <source>
        <dbReference type="ARBA" id="ARBA00022670"/>
    </source>
</evidence>
<evidence type="ECO:0000256" key="4">
    <source>
        <dbReference type="PIRSR" id="PIRSR615500-1"/>
    </source>
</evidence>
<dbReference type="InterPro" id="IPR034054">
    <property type="entry name" value="Pep_S8_PrcA"/>
</dbReference>
<evidence type="ECO:0000313" key="7">
    <source>
        <dbReference type="EMBL" id="NDJ19027.1"/>
    </source>
</evidence>
<dbReference type="CDD" id="cd07498">
    <property type="entry name" value="Peptidases_S8_15"/>
    <property type="match status" value="1"/>
</dbReference>
<accession>A0A8J7Z2W4</accession>
<dbReference type="PROSITE" id="PS00138">
    <property type="entry name" value="SUBTILASE_SER"/>
    <property type="match status" value="1"/>
</dbReference>
<dbReference type="RefSeq" id="WP_162424555.1">
    <property type="nucleotide sequence ID" value="NZ_WVIE01000023.1"/>
</dbReference>
<dbReference type="GO" id="GO:0004252">
    <property type="term" value="F:serine-type endopeptidase activity"/>
    <property type="evidence" value="ECO:0007669"/>
    <property type="project" value="UniProtKB-UniRule"/>
</dbReference>
<dbReference type="InterPro" id="IPR036852">
    <property type="entry name" value="Peptidase_S8/S53_dom_sf"/>
</dbReference>
<dbReference type="PRINTS" id="PR00723">
    <property type="entry name" value="SUBTILISIN"/>
</dbReference>
<evidence type="ECO:0000256" key="2">
    <source>
        <dbReference type="ARBA" id="ARBA00022801"/>
    </source>
</evidence>
<keyword evidence="1 5" id="KW-0645">Protease</keyword>
<dbReference type="GO" id="GO:0016485">
    <property type="term" value="P:protein processing"/>
    <property type="evidence" value="ECO:0007669"/>
    <property type="project" value="TreeGrafter"/>
</dbReference>
<keyword evidence="3 5" id="KW-0720">Serine protease</keyword>
<dbReference type="InterPro" id="IPR023828">
    <property type="entry name" value="Peptidase_S8_Ser-AS"/>
</dbReference>